<dbReference type="EMBL" id="JAESWB010000371">
    <property type="protein sequence ID" value="MBL4954956.1"/>
    <property type="molecule type" value="Genomic_DNA"/>
</dbReference>
<dbReference type="Proteomes" id="UP000623967">
    <property type="component" value="Unassembled WGS sequence"/>
</dbReference>
<dbReference type="SUPFAM" id="SSF89447">
    <property type="entry name" value="AbrB/MazE/MraZ-like"/>
    <property type="match status" value="1"/>
</dbReference>
<accession>A0ABS1TXE8</accession>
<dbReference type="InterPro" id="IPR007159">
    <property type="entry name" value="SpoVT-AbrB_dom"/>
</dbReference>
<gene>
    <name evidence="2" type="ORF">JK635_22615</name>
</gene>
<dbReference type="SMART" id="SM00966">
    <property type="entry name" value="SpoVT_AbrB"/>
    <property type="match status" value="1"/>
</dbReference>
<dbReference type="PANTHER" id="PTHR34860:SF6">
    <property type="entry name" value="REPRESSOR-LIKE PROTEIN SSO7C3"/>
    <property type="match status" value="1"/>
</dbReference>
<dbReference type="NCBIfam" id="TIGR01439">
    <property type="entry name" value="lp_hng_hel_AbrB"/>
    <property type="match status" value="1"/>
</dbReference>
<comment type="caution">
    <text evidence="2">The sequence shown here is derived from an EMBL/GenBank/DDBJ whole genome shotgun (WGS) entry which is preliminary data.</text>
</comment>
<feature type="domain" description="SpoVT-AbrB" evidence="1">
    <location>
        <begin position="6"/>
        <end position="51"/>
    </location>
</feature>
<reference evidence="2 3" key="1">
    <citation type="submission" date="2021-01" db="EMBL/GenBank/DDBJ databases">
        <title>Genome public.</title>
        <authorList>
            <person name="Liu C."/>
            <person name="Sun Q."/>
        </authorList>
    </citation>
    <scope>NUCLEOTIDE SEQUENCE [LARGE SCALE GENOMIC DNA]</scope>
    <source>
        <strain evidence="2 3">YIM B02564</strain>
    </source>
</reference>
<dbReference type="InterPro" id="IPR037914">
    <property type="entry name" value="SpoVT-AbrB_sf"/>
</dbReference>
<keyword evidence="3" id="KW-1185">Reference proteome</keyword>
<dbReference type="Gene3D" id="2.10.260.10">
    <property type="match status" value="1"/>
</dbReference>
<evidence type="ECO:0000313" key="2">
    <source>
        <dbReference type="EMBL" id="MBL4954956.1"/>
    </source>
</evidence>
<keyword evidence="2" id="KW-0238">DNA-binding</keyword>
<sequence length="91" mass="10514">MELMSGKMTSKGQITIPKELRELLRVKEGDQLLFLVEKDTIKIEPVKKNLLSHVIGRVEVSEPIDVEHMRQVTQKQVAQKIYREEIGESNE</sequence>
<dbReference type="RefSeq" id="WP_202656184.1">
    <property type="nucleotide sequence ID" value="NZ_JAESWB010000371.1"/>
</dbReference>
<protein>
    <submittedName>
        <fullName evidence="2">AbrB/MazE/SpoVT family DNA-binding domain-containing protein</fullName>
    </submittedName>
</protein>
<dbReference type="GO" id="GO:0003677">
    <property type="term" value="F:DNA binding"/>
    <property type="evidence" value="ECO:0007669"/>
    <property type="project" value="UniProtKB-KW"/>
</dbReference>
<evidence type="ECO:0000259" key="1">
    <source>
        <dbReference type="SMART" id="SM00966"/>
    </source>
</evidence>
<dbReference type="InterPro" id="IPR052975">
    <property type="entry name" value="Repressor-like_regulatory"/>
</dbReference>
<dbReference type="Pfam" id="PF04014">
    <property type="entry name" value="MazE_antitoxin"/>
    <property type="match status" value="1"/>
</dbReference>
<proteinExistence type="predicted"/>
<organism evidence="2 3">
    <name type="scientific">Neobacillus paridis</name>
    <dbReference type="NCBI Taxonomy" id="2803862"/>
    <lineage>
        <taxon>Bacteria</taxon>
        <taxon>Bacillati</taxon>
        <taxon>Bacillota</taxon>
        <taxon>Bacilli</taxon>
        <taxon>Bacillales</taxon>
        <taxon>Bacillaceae</taxon>
        <taxon>Neobacillus</taxon>
    </lineage>
</organism>
<evidence type="ECO:0000313" key="3">
    <source>
        <dbReference type="Proteomes" id="UP000623967"/>
    </source>
</evidence>
<dbReference type="PANTHER" id="PTHR34860">
    <property type="entry name" value="REPRESSOR-LIKE PROTEIN SSO7C3"/>
    <property type="match status" value="1"/>
</dbReference>
<name>A0ABS1TXE8_9BACI</name>